<evidence type="ECO:0000313" key="2">
    <source>
        <dbReference type="Proteomes" id="UP000824469"/>
    </source>
</evidence>
<sequence>MEFTSQVLQDLIKKLMDKRVEILDRLGNISDEFDDINYKFFNENIDALPIDQIKESFKGLLKEDDE</sequence>
<name>A0AA38G510_TAXCH</name>
<dbReference type="EMBL" id="JAHRHJ020000005">
    <property type="protein sequence ID" value="KAH9314843.1"/>
    <property type="molecule type" value="Genomic_DNA"/>
</dbReference>
<evidence type="ECO:0000313" key="1">
    <source>
        <dbReference type="EMBL" id="KAH9314843.1"/>
    </source>
</evidence>
<gene>
    <name evidence="1" type="ORF">KI387_023470</name>
</gene>
<accession>A0AA38G510</accession>
<proteinExistence type="predicted"/>
<feature type="non-terminal residue" evidence="1">
    <location>
        <position position="66"/>
    </location>
</feature>
<keyword evidence="2" id="KW-1185">Reference proteome</keyword>
<dbReference type="AlphaFoldDB" id="A0AA38G510"/>
<dbReference type="Proteomes" id="UP000824469">
    <property type="component" value="Unassembled WGS sequence"/>
</dbReference>
<reference evidence="1 2" key="1">
    <citation type="journal article" date="2021" name="Nat. Plants">
        <title>The Taxus genome provides insights into paclitaxel biosynthesis.</title>
        <authorList>
            <person name="Xiong X."/>
            <person name="Gou J."/>
            <person name="Liao Q."/>
            <person name="Li Y."/>
            <person name="Zhou Q."/>
            <person name="Bi G."/>
            <person name="Li C."/>
            <person name="Du R."/>
            <person name="Wang X."/>
            <person name="Sun T."/>
            <person name="Guo L."/>
            <person name="Liang H."/>
            <person name="Lu P."/>
            <person name="Wu Y."/>
            <person name="Zhang Z."/>
            <person name="Ro D.K."/>
            <person name="Shang Y."/>
            <person name="Huang S."/>
            <person name="Yan J."/>
        </authorList>
    </citation>
    <scope>NUCLEOTIDE SEQUENCE [LARGE SCALE GENOMIC DNA]</scope>
    <source>
        <strain evidence="1">Ta-2019</strain>
    </source>
</reference>
<comment type="caution">
    <text evidence="1">The sequence shown here is derived from an EMBL/GenBank/DDBJ whole genome shotgun (WGS) entry which is preliminary data.</text>
</comment>
<organism evidence="1 2">
    <name type="scientific">Taxus chinensis</name>
    <name type="common">Chinese yew</name>
    <name type="synonym">Taxus wallichiana var. chinensis</name>
    <dbReference type="NCBI Taxonomy" id="29808"/>
    <lineage>
        <taxon>Eukaryota</taxon>
        <taxon>Viridiplantae</taxon>
        <taxon>Streptophyta</taxon>
        <taxon>Embryophyta</taxon>
        <taxon>Tracheophyta</taxon>
        <taxon>Spermatophyta</taxon>
        <taxon>Pinopsida</taxon>
        <taxon>Pinidae</taxon>
        <taxon>Conifers II</taxon>
        <taxon>Cupressales</taxon>
        <taxon>Taxaceae</taxon>
        <taxon>Taxus</taxon>
    </lineage>
</organism>
<protein>
    <submittedName>
        <fullName evidence="1">Uncharacterized protein</fullName>
    </submittedName>
</protein>